<protein>
    <submittedName>
        <fullName evidence="2">Helix-turn-helix protein</fullName>
    </submittedName>
</protein>
<dbReference type="PROSITE" id="PS50943">
    <property type="entry name" value="HTH_CROC1"/>
    <property type="match status" value="1"/>
</dbReference>
<organism evidence="2 3">
    <name type="scientific">Rossellomorea aquimaris</name>
    <dbReference type="NCBI Taxonomy" id="189382"/>
    <lineage>
        <taxon>Bacteria</taxon>
        <taxon>Bacillati</taxon>
        <taxon>Bacillota</taxon>
        <taxon>Bacilli</taxon>
        <taxon>Bacillales</taxon>
        <taxon>Bacillaceae</taxon>
        <taxon>Rossellomorea</taxon>
    </lineage>
</organism>
<proteinExistence type="predicted"/>
<dbReference type="OrthoDB" id="2896385at2"/>
<reference evidence="2 3" key="1">
    <citation type="submission" date="2018-06" db="EMBL/GenBank/DDBJ databases">
        <title>Freshwater and sediment microbial communities from various areas in North America, analyzing microbe dynamics in response to fracking.</title>
        <authorList>
            <person name="Lamendella R."/>
        </authorList>
    </citation>
    <scope>NUCLEOTIDE SEQUENCE [LARGE SCALE GENOMIC DNA]</scope>
    <source>
        <strain evidence="2 3">97B</strain>
    </source>
</reference>
<dbReference type="EMBL" id="QNRJ01000018">
    <property type="protein sequence ID" value="RBP02054.1"/>
    <property type="molecule type" value="Genomic_DNA"/>
</dbReference>
<evidence type="ECO:0000259" key="1">
    <source>
        <dbReference type="PROSITE" id="PS50943"/>
    </source>
</evidence>
<comment type="caution">
    <text evidence="2">The sequence shown here is derived from an EMBL/GenBank/DDBJ whole genome shotgun (WGS) entry which is preliminary data.</text>
</comment>
<feature type="domain" description="HTH cro/C1-type" evidence="1">
    <location>
        <begin position="6"/>
        <end position="53"/>
    </location>
</feature>
<dbReference type="CDD" id="cd00093">
    <property type="entry name" value="HTH_XRE"/>
    <property type="match status" value="1"/>
</dbReference>
<evidence type="ECO:0000313" key="2">
    <source>
        <dbReference type="EMBL" id="RBP02054.1"/>
    </source>
</evidence>
<dbReference type="Pfam" id="PF01381">
    <property type="entry name" value="HTH_3"/>
    <property type="match status" value="1"/>
</dbReference>
<dbReference type="GO" id="GO:0003677">
    <property type="term" value="F:DNA binding"/>
    <property type="evidence" value="ECO:0007669"/>
    <property type="project" value="InterPro"/>
</dbReference>
<name>A0A366EI74_9BACI</name>
<dbReference type="SUPFAM" id="SSF47413">
    <property type="entry name" value="lambda repressor-like DNA-binding domains"/>
    <property type="match status" value="1"/>
</dbReference>
<dbReference type="Proteomes" id="UP000252118">
    <property type="component" value="Unassembled WGS sequence"/>
</dbReference>
<dbReference type="Gene3D" id="1.10.260.40">
    <property type="entry name" value="lambda repressor-like DNA-binding domains"/>
    <property type="match status" value="1"/>
</dbReference>
<dbReference type="RefSeq" id="WP_113970818.1">
    <property type="nucleotide sequence ID" value="NZ_QNRJ01000018.1"/>
</dbReference>
<evidence type="ECO:0000313" key="3">
    <source>
        <dbReference type="Proteomes" id="UP000252118"/>
    </source>
</evidence>
<accession>A0A366EI74</accession>
<dbReference type="AlphaFoldDB" id="A0A366EI74"/>
<gene>
    <name evidence="2" type="ORF">DET59_11824</name>
</gene>
<dbReference type="InterPro" id="IPR001387">
    <property type="entry name" value="Cro/C1-type_HTH"/>
</dbReference>
<sequence length="64" mass="7391">MDKEAVLSIRRESGLTQRAFADAVKCSYSLIALVESGKRRVTAKLEKKIRKAFPYKKKHKEKRP</sequence>
<dbReference type="InterPro" id="IPR010982">
    <property type="entry name" value="Lambda_DNA-bd_dom_sf"/>
</dbReference>